<dbReference type="Proteomes" id="UP001597475">
    <property type="component" value="Unassembled WGS sequence"/>
</dbReference>
<proteinExistence type="inferred from homology"/>
<feature type="transmembrane region" description="Helical" evidence="19">
    <location>
        <begin position="47"/>
        <end position="69"/>
    </location>
</feature>
<feature type="transmembrane region" description="Helical" evidence="19">
    <location>
        <begin position="157"/>
        <end position="186"/>
    </location>
</feature>
<keyword evidence="10 19" id="KW-0812">Transmembrane</keyword>
<dbReference type="PANTHER" id="PTHR34148">
    <property type="entry name" value="ADENOSYLCOBINAMIDE-GDP RIBAZOLETRANSFERASE"/>
    <property type="match status" value="1"/>
</dbReference>
<dbReference type="EC" id="2.7.8.26" evidence="5 19"/>
<evidence type="ECO:0000256" key="7">
    <source>
        <dbReference type="ARBA" id="ARBA00022475"/>
    </source>
</evidence>
<feature type="transmembrane region" description="Helical" evidence="19">
    <location>
        <begin position="22"/>
        <end position="41"/>
    </location>
</feature>
<comment type="catalytic activity">
    <reaction evidence="18 19">
        <text>alpha-ribazole 5'-phosphate + adenosylcob(III)inamide-GDP = adenosylcob(III)alamin 5'-phosphate + GMP + H(+)</text>
        <dbReference type="Rhea" id="RHEA:23560"/>
        <dbReference type="ChEBI" id="CHEBI:15378"/>
        <dbReference type="ChEBI" id="CHEBI:57918"/>
        <dbReference type="ChEBI" id="CHEBI:58115"/>
        <dbReference type="ChEBI" id="CHEBI:60487"/>
        <dbReference type="ChEBI" id="CHEBI:60493"/>
        <dbReference type="EC" id="2.7.8.26"/>
    </reaction>
</comment>
<protein>
    <recommendedName>
        <fullName evidence="6 19">Adenosylcobinamide-GDP ribazoletransferase</fullName>
        <ecNumber evidence="5 19">2.7.8.26</ecNumber>
    </recommendedName>
    <alternativeName>
        <fullName evidence="16 19">Cobalamin synthase</fullName>
    </alternativeName>
    <alternativeName>
        <fullName evidence="15 19">Cobalamin-5'-phosphate synthase</fullName>
    </alternativeName>
</protein>
<evidence type="ECO:0000313" key="20">
    <source>
        <dbReference type="EMBL" id="MFD2609666.1"/>
    </source>
</evidence>
<evidence type="ECO:0000256" key="2">
    <source>
        <dbReference type="ARBA" id="ARBA00004651"/>
    </source>
</evidence>
<dbReference type="Pfam" id="PF02654">
    <property type="entry name" value="CobS"/>
    <property type="match status" value="1"/>
</dbReference>
<evidence type="ECO:0000256" key="16">
    <source>
        <dbReference type="ARBA" id="ARBA00032853"/>
    </source>
</evidence>
<keyword evidence="13 19" id="KW-0472">Membrane</keyword>
<dbReference type="PANTHER" id="PTHR34148:SF1">
    <property type="entry name" value="ADENOSYLCOBINAMIDE-GDP RIBAZOLETRANSFERASE"/>
    <property type="match status" value="1"/>
</dbReference>
<comment type="pathway">
    <text evidence="3 19">Cofactor biosynthesis; adenosylcobalamin biosynthesis; adenosylcobalamin from cob(II)yrinate a,c-diamide: step 7/7.</text>
</comment>
<comment type="function">
    <text evidence="14 19">Joins adenosylcobinamide-GDP and alpha-ribazole to generate adenosylcobalamin (Ado-cobalamin). Also synthesizes adenosylcobalamin 5'-phosphate from adenosylcobinamide-GDP and alpha-ribazole 5'-phosphate.</text>
</comment>
<accession>A0ABW5P346</accession>
<keyword evidence="8 19" id="KW-0169">Cobalamin biosynthesis</keyword>
<evidence type="ECO:0000256" key="8">
    <source>
        <dbReference type="ARBA" id="ARBA00022573"/>
    </source>
</evidence>
<feature type="transmembrane region" description="Helical" evidence="19">
    <location>
        <begin position="90"/>
        <end position="112"/>
    </location>
</feature>
<evidence type="ECO:0000256" key="19">
    <source>
        <dbReference type="HAMAP-Rule" id="MF_00719"/>
    </source>
</evidence>
<organism evidence="20 21">
    <name type="scientific">Deinococcus taklimakanensis</name>
    <dbReference type="NCBI Taxonomy" id="536443"/>
    <lineage>
        <taxon>Bacteria</taxon>
        <taxon>Thermotogati</taxon>
        <taxon>Deinococcota</taxon>
        <taxon>Deinococci</taxon>
        <taxon>Deinococcales</taxon>
        <taxon>Deinococcaceae</taxon>
        <taxon>Deinococcus</taxon>
    </lineage>
</organism>
<keyword evidence="9 19" id="KW-0808">Transferase</keyword>
<comment type="similarity">
    <text evidence="4 19">Belongs to the CobS family.</text>
</comment>
<reference evidence="21" key="1">
    <citation type="journal article" date="2019" name="Int. J. Syst. Evol. Microbiol.">
        <title>The Global Catalogue of Microorganisms (GCM) 10K type strain sequencing project: providing services to taxonomists for standard genome sequencing and annotation.</title>
        <authorList>
            <consortium name="The Broad Institute Genomics Platform"/>
            <consortium name="The Broad Institute Genome Sequencing Center for Infectious Disease"/>
            <person name="Wu L."/>
            <person name="Ma J."/>
        </authorList>
    </citation>
    <scope>NUCLEOTIDE SEQUENCE [LARGE SCALE GENOMIC DNA]</scope>
    <source>
        <strain evidence="21">KCTC 33842</strain>
    </source>
</reference>
<evidence type="ECO:0000256" key="18">
    <source>
        <dbReference type="ARBA" id="ARBA00049504"/>
    </source>
</evidence>
<dbReference type="EMBL" id="JBHUMK010000040">
    <property type="protein sequence ID" value="MFD2609666.1"/>
    <property type="molecule type" value="Genomic_DNA"/>
</dbReference>
<evidence type="ECO:0000256" key="6">
    <source>
        <dbReference type="ARBA" id="ARBA00015850"/>
    </source>
</evidence>
<evidence type="ECO:0000256" key="14">
    <source>
        <dbReference type="ARBA" id="ARBA00025228"/>
    </source>
</evidence>
<evidence type="ECO:0000256" key="5">
    <source>
        <dbReference type="ARBA" id="ARBA00013200"/>
    </source>
</evidence>
<dbReference type="HAMAP" id="MF_00719">
    <property type="entry name" value="CobS"/>
    <property type="match status" value="1"/>
</dbReference>
<evidence type="ECO:0000256" key="9">
    <source>
        <dbReference type="ARBA" id="ARBA00022679"/>
    </source>
</evidence>
<evidence type="ECO:0000256" key="3">
    <source>
        <dbReference type="ARBA" id="ARBA00004663"/>
    </source>
</evidence>
<comment type="cofactor">
    <cofactor evidence="1 19">
        <name>Mg(2+)</name>
        <dbReference type="ChEBI" id="CHEBI:18420"/>
    </cofactor>
</comment>
<dbReference type="RefSeq" id="WP_386845261.1">
    <property type="nucleotide sequence ID" value="NZ_JBHUMK010000040.1"/>
</dbReference>
<evidence type="ECO:0000256" key="17">
    <source>
        <dbReference type="ARBA" id="ARBA00048623"/>
    </source>
</evidence>
<gene>
    <name evidence="19" type="primary">cobS</name>
    <name evidence="20" type="ORF">ACFSR9_09490</name>
</gene>
<comment type="caution">
    <text evidence="20">The sequence shown here is derived from an EMBL/GenBank/DDBJ whole genome shotgun (WGS) entry which is preliminary data.</text>
</comment>
<feature type="transmembrane region" description="Helical" evidence="19">
    <location>
        <begin position="206"/>
        <end position="225"/>
    </location>
</feature>
<sequence length="227" mass="23006">MTTLPVPPLREVRDADFARAKAYFPLAGYVVGGAVALALTLPLPAGVGAALGVGAWLALTGMLHFDGLVDSADALFAVKSPEQRLAILRDVHVGAFGLATGVVALLLFWSLLSADLPVGAPIASAVLARAALLWPMQRYPAARAGSSGARARAGGNLAHWTVAALLSLPALLLPGGWAAALGALLASLLAARFTAARLGGGLTGDSYGLIVITAELAALLTFVWGRG</sequence>
<evidence type="ECO:0000256" key="4">
    <source>
        <dbReference type="ARBA" id="ARBA00010561"/>
    </source>
</evidence>
<name>A0ABW5P346_9DEIO</name>
<keyword evidence="7 19" id="KW-1003">Cell membrane</keyword>
<evidence type="ECO:0000256" key="15">
    <source>
        <dbReference type="ARBA" id="ARBA00032605"/>
    </source>
</evidence>
<dbReference type="GO" id="GO:0051073">
    <property type="term" value="F:adenosylcobinamide-GDP ribazoletransferase activity"/>
    <property type="evidence" value="ECO:0007669"/>
    <property type="project" value="UniProtKB-EC"/>
</dbReference>
<dbReference type="InterPro" id="IPR003805">
    <property type="entry name" value="CobS"/>
</dbReference>
<keyword evidence="21" id="KW-1185">Reference proteome</keyword>
<keyword evidence="11 19" id="KW-0460">Magnesium</keyword>
<evidence type="ECO:0000256" key="1">
    <source>
        <dbReference type="ARBA" id="ARBA00001946"/>
    </source>
</evidence>
<comment type="subcellular location">
    <subcellularLocation>
        <location evidence="2 19">Cell membrane</location>
        <topology evidence="2 19">Multi-pass membrane protein</topology>
    </subcellularLocation>
</comment>
<evidence type="ECO:0000313" key="21">
    <source>
        <dbReference type="Proteomes" id="UP001597475"/>
    </source>
</evidence>
<evidence type="ECO:0000256" key="13">
    <source>
        <dbReference type="ARBA" id="ARBA00023136"/>
    </source>
</evidence>
<evidence type="ECO:0000256" key="10">
    <source>
        <dbReference type="ARBA" id="ARBA00022692"/>
    </source>
</evidence>
<evidence type="ECO:0000256" key="11">
    <source>
        <dbReference type="ARBA" id="ARBA00022842"/>
    </source>
</evidence>
<evidence type="ECO:0000256" key="12">
    <source>
        <dbReference type="ARBA" id="ARBA00022989"/>
    </source>
</evidence>
<comment type="catalytic activity">
    <reaction evidence="17 19">
        <text>alpha-ribazole + adenosylcob(III)inamide-GDP = adenosylcob(III)alamin + GMP + H(+)</text>
        <dbReference type="Rhea" id="RHEA:16049"/>
        <dbReference type="ChEBI" id="CHEBI:10329"/>
        <dbReference type="ChEBI" id="CHEBI:15378"/>
        <dbReference type="ChEBI" id="CHEBI:18408"/>
        <dbReference type="ChEBI" id="CHEBI:58115"/>
        <dbReference type="ChEBI" id="CHEBI:60487"/>
        <dbReference type="EC" id="2.7.8.26"/>
    </reaction>
</comment>
<keyword evidence="12 19" id="KW-1133">Transmembrane helix</keyword>